<keyword evidence="8 13" id="KW-1208">Phospholipid metabolism</keyword>
<evidence type="ECO:0000256" key="15">
    <source>
        <dbReference type="PIRSR" id="PIRSR000114-2"/>
    </source>
</evidence>
<dbReference type="GO" id="GO:0046474">
    <property type="term" value="P:glycerophospholipid biosynthetic process"/>
    <property type="evidence" value="ECO:0007669"/>
    <property type="project" value="TreeGrafter"/>
</dbReference>
<feature type="domain" description="Glycerol-3-phosphate dehydrogenase NAD-dependent N-terminal" evidence="18">
    <location>
        <begin position="7"/>
        <end position="161"/>
    </location>
</feature>
<organism evidence="20 21">
    <name type="scientific">Candidatus Endobugula sertula</name>
    <name type="common">Bugula neritina bacterial symbiont</name>
    <dbReference type="NCBI Taxonomy" id="62101"/>
    <lineage>
        <taxon>Bacteria</taxon>
        <taxon>Pseudomonadati</taxon>
        <taxon>Pseudomonadota</taxon>
        <taxon>Gammaproteobacteria</taxon>
        <taxon>Cellvibrionales</taxon>
        <taxon>Cellvibrionaceae</taxon>
        <taxon>Candidatus Endobugula</taxon>
    </lineage>
</organism>
<dbReference type="PANTHER" id="PTHR11728">
    <property type="entry name" value="GLYCEROL-3-PHOSPHATE DEHYDROGENASE"/>
    <property type="match status" value="1"/>
</dbReference>
<evidence type="ECO:0000256" key="2">
    <source>
        <dbReference type="ARBA" id="ARBA00022516"/>
    </source>
</evidence>
<dbReference type="PANTHER" id="PTHR11728:SF1">
    <property type="entry name" value="GLYCEROL-3-PHOSPHATE DEHYDROGENASE [NAD(+)] 2, CHLOROPLASTIC"/>
    <property type="match status" value="1"/>
</dbReference>
<keyword evidence="7 13" id="KW-0594">Phospholipid biosynthesis</keyword>
<dbReference type="NCBIfam" id="NF000946">
    <property type="entry name" value="PRK00094.2-4"/>
    <property type="match status" value="1"/>
</dbReference>
<accession>A0A1D2QPI0</accession>
<dbReference type="GO" id="GO:0141152">
    <property type="term" value="F:glycerol-3-phosphate dehydrogenase (NAD+) activity"/>
    <property type="evidence" value="ECO:0007669"/>
    <property type="project" value="RHEA"/>
</dbReference>
<feature type="binding site" evidence="13">
    <location>
        <position position="53"/>
    </location>
    <ligand>
        <name>NADPH</name>
        <dbReference type="ChEBI" id="CHEBI:57783"/>
    </ligand>
</feature>
<evidence type="ECO:0000256" key="14">
    <source>
        <dbReference type="PIRSR" id="PIRSR000114-1"/>
    </source>
</evidence>
<evidence type="ECO:0000256" key="10">
    <source>
        <dbReference type="ARBA" id="ARBA00066687"/>
    </source>
</evidence>
<dbReference type="GO" id="GO:0141153">
    <property type="term" value="F:glycerol-3-phosphate dehydrogenase (NADP+) activity"/>
    <property type="evidence" value="ECO:0007669"/>
    <property type="project" value="RHEA"/>
</dbReference>
<evidence type="ECO:0000256" key="4">
    <source>
        <dbReference type="ARBA" id="ARBA00023002"/>
    </source>
</evidence>
<evidence type="ECO:0000256" key="3">
    <source>
        <dbReference type="ARBA" id="ARBA00022857"/>
    </source>
</evidence>
<feature type="binding site" evidence="13">
    <location>
        <position position="258"/>
    </location>
    <ligand>
        <name>sn-glycerol 3-phosphate</name>
        <dbReference type="ChEBI" id="CHEBI:57597"/>
    </ligand>
</feature>
<feature type="binding site" evidence="13">
    <location>
        <position position="110"/>
    </location>
    <ligand>
        <name>NADPH</name>
        <dbReference type="ChEBI" id="CHEBI:57783"/>
    </ligand>
</feature>
<feature type="binding site" evidence="13">
    <location>
        <position position="110"/>
    </location>
    <ligand>
        <name>sn-glycerol 3-phosphate</name>
        <dbReference type="ChEBI" id="CHEBI:57597"/>
    </ligand>
</feature>
<feature type="binding site" evidence="13">
    <location>
        <position position="257"/>
    </location>
    <ligand>
        <name>sn-glycerol 3-phosphate</name>
        <dbReference type="ChEBI" id="CHEBI:57597"/>
    </ligand>
</feature>
<comment type="catalytic activity">
    <reaction evidence="9">
        <text>sn-glycerol 3-phosphate + NADP(+) = dihydroxyacetone phosphate + NADPH + H(+)</text>
        <dbReference type="Rhea" id="RHEA:11096"/>
        <dbReference type="ChEBI" id="CHEBI:15378"/>
        <dbReference type="ChEBI" id="CHEBI:57597"/>
        <dbReference type="ChEBI" id="CHEBI:57642"/>
        <dbReference type="ChEBI" id="CHEBI:57783"/>
        <dbReference type="ChEBI" id="CHEBI:58349"/>
        <dbReference type="EC" id="1.1.1.94"/>
    </reaction>
    <physiologicalReaction direction="right-to-left" evidence="9">
        <dbReference type="Rhea" id="RHEA:11098"/>
    </physiologicalReaction>
</comment>
<dbReference type="InterPro" id="IPR036291">
    <property type="entry name" value="NAD(P)-bd_dom_sf"/>
</dbReference>
<feature type="binding site" evidence="16">
    <location>
        <position position="257"/>
    </location>
    <ligand>
        <name>NAD(+)</name>
        <dbReference type="ChEBI" id="CHEBI:57540"/>
    </ligand>
</feature>
<evidence type="ECO:0000256" key="7">
    <source>
        <dbReference type="ARBA" id="ARBA00023209"/>
    </source>
</evidence>
<dbReference type="GO" id="GO:0005829">
    <property type="term" value="C:cytosol"/>
    <property type="evidence" value="ECO:0007669"/>
    <property type="project" value="TreeGrafter"/>
</dbReference>
<evidence type="ECO:0000256" key="8">
    <source>
        <dbReference type="ARBA" id="ARBA00023264"/>
    </source>
</evidence>
<evidence type="ECO:0000256" key="11">
    <source>
        <dbReference type="ARBA" id="ARBA00069372"/>
    </source>
</evidence>
<dbReference type="InterPro" id="IPR008927">
    <property type="entry name" value="6-PGluconate_DH-like_C_sf"/>
</dbReference>
<evidence type="ECO:0000259" key="18">
    <source>
        <dbReference type="Pfam" id="PF01210"/>
    </source>
</evidence>
<dbReference type="PRINTS" id="PR00077">
    <property type="entry name" value="GPDHDRGNASE"/>
</dbReference>
<feature type="binding site" evidence="13">
    <location>
        <position position="138"/>
    </location>
    <ligand>
        <name>sn-glycerol 3-phosphate</name>
        <dbReference type="ChEBI" id="CHEBI:57597"/>
    </ligand>
</feature>
<keyword evidence="3 13" id="KW-0521">NADP</keyword>
<evidence type="ECO:0000256" key="5">
    <source>
        <dbReference type="ARBA" id="ARBA00023027"/>
    </source>
</evidence>
<dbReference type="Gene3D" id="3.40.50.720">
    <property type="entry name" value="NAD(P)-binding Rossmann-like Domain"/>
    <property type="match status" value="1"/>
</dbReference>
<dbReference type="InterPro" id="IPR006109">
    <property type="entry name" value="G3P_DH_NAD-dep_C"/>
</dbReference>
<sequence length="345" mass="37752">MMNQLPNIAVLGGGSFGTALANTIAMNDYPVYLWMRDSERANRMASRRINEYYLPGFVISGQVLITSDLEEALSQCQQIFVSVPSASFRLVVKQVKPLINDTIDIISTAKGIDSSGFTLMSQILEEELPNNPIGVLSGPNFAKEMIQQQLTGSVIASENTALIERVQQVLCSSTFRVYSNGDRYGVELAGALKNIYAVIVGMAQARQCGHNTLAMLMTRALAEMGRFSHRLGANPMTFLGLAGVGDLILTCGSDLSRNYRLGYSLGCGKSYQQAVKDIGQVVEGVNTLRLVKQKADDLQIYMPLMSALYALVFDEQPVDSIIKQLMAGEHSRDVDFSSDRITPRV</sequence>
<feature type="binding site" evidence="16">
    <location>
        <position position="142"/>
    </location>
    <ligand>
        <name>NAD(+)</name>
        <dbReference type="ChEBI" id="CHEBI:57540"/>
    </ligand>
</feature>
<dbReference type="FunFam" id="3.40.50.720:FF:000019">
    <property type="entry name" value="Glycerol-3-phosphate dehydrogenase [NAD(P)+]"/>
    <property type="match status" value="1"/>
</dbReference>
<dbReference type="SUPFAM" id="SSF48179">
    <property type="entry name" value="6-phosphogluconate dehydrogenase C-terminal domain-like"/>
    <property type="match status" value="1"/>
</dbReference>
<evidence type="ECO:0000256" key="6">
    <source>
        <dbReference type="ARBA" id="ARBA00023098"/>
    </source>
</evidence>
<dbReference type="Pfam" id="PF01210">
    <property type="entry name" value="NAD_Gly3P_dh_N"/>
    <property type="match status" value="1"/>
</dbReference>
<dbReference type="GO" id="GO:0005975">
    <property type="term" value="P:carbohydrate metabolic process"/>
    <property type="evidence" value="ECO:0007669"/>
    <property type="project" value="InterPro"/>
</dbReference>
<keyword evidence="2 13" id="KW-0444">Lipid biosynthesis</keyword>
<comment type="similarity">
    <text evidence="1 13 17">Belongs to the NAD-dependent glycerol-3-phosphate dehydrogenase family.</text>
</comment>
<evidence type="ECO:0000256" key="1">
    <source>
        <dbReference type="ARBA" id="ARBA00011009"/>
    </source>
</evidence>
<dbReference type="UniPathway" id="UPA00940"/>
<dbReference type="Gene3D" id="1.10.1040.10">
    <property type="entry name" value="N-(1-d-carboxylethyl)-l-norvaline Dehydrogenase, domain 2"/>
    <property type="match status" value="1"/>
</dbReference>
<feature type="binding site" evidence="13">
    <location>
        <position position="16"/>
    </location>
    <ligand>
        <name>NADPH</name>
        <dbReference type="ChEBI" id="CHEBI:57783"/>
    </ligand>
</feature>
<comment type="caution">
    <text evidence="20">The sequence shown here is derived from an EMBL/GenBank/DDBJ whole genome shotgun (WGS) entry which is preliminary data.</text>
</comment>
<dbReference type="HAMAP" id="MF_00394">
    <property type="entry name" value="NAD_Glyc3P_dehydrog"/>
    <property type="match status" value="1"/>
</dbReference>
<comment type="subcellular location">
    <subcellularLocation>
        <location evidence="13">Cytoplasm</location>
    </subcellularLocation>
</comment>
<dbReference type="InterPro" id="IPR013328">
    <property type="entry name" value="6PGD_dom2"/>
</dbReference>
<feature type="binding site" evidence="13">
    <location>
        <position position="142"/>
    </location>
    <ligand>
        <name>NADPH</name>
        <dbReference type="ChEBI" id="CHEBI:57783"/>
    </ligand>
</feature>
<evidence type="ECO:0000313" key="20">
    <source>
        <dbReference type="EMBL" id="ODS23450.1"/>
    </source>
</evidence>
<name>A0A1D2QPI0_9GAMM</name>
<dbReference type="InterPro" id="IPR011128">
    <property type="entry name" value="G3P_DH_NAD-dep_N"/>
</dbReference>
<dbReference type="NCBIfam" id="NF000942">
    <property type="entry name" value="PRK00094.1-4"/>
    <property type="match status" value="1"/>
</dbReference>
<proteinExistence type="inferred from homology"/>
<comment type="pathway">
    <text evidence="13">Membrane lipid metabolism; glycerophospholipid metabolism.</text>
</comment>
<protein>
    <recommendedName>
        <fullName evidence="11 13">Glycerol-3-phosphate dehydrogenase [NAD(P)+]</fullName>
        <ecNumber evidence="10 13">1.1.1.94</ecNumber>
    </recommendedName>
    <alternativeName>
        <fullName evidence="13">NAD(P)(+)-dependent glycerol-3-phosphate dehydrogenase</fullName>
    </alternativeName>
    <alternativeName>
        <fullName evidence="12 13">NAD(P)H-dependent dihydroxyacetone-phosphate reductase</fullName>
    </alternativeName>
</protein>
<dbReference type="Pfam" id="PF07479">
    <property type="entry name" value="NAD_Gly3P_dh_C"/>
    <property type="match status" value="1"/>
</dbReference>
<dbReference type="EC" id="1.1.1.94" evidence="10 13"/>
<evidence type="ECO:0000313" key="21">
    <source>
        <dbReference type="Proteomes" id="UP000242502"/>
    </source>
</evidence>
<evidence type="ECO:0000256" key="13">
    <source>
        <dbReference type="HAMAP-Rule" id="MF_00394"/>
    </source>
</evidence>
<keyword evidence="4 13" id="KW-0560">Oxidoreductase</keyword>
<dbReference type="Proteomes" id="UP000242502">
    <property type="component" value="Unassembled WGS sequence"/>
</dbReference>
<keyword evidence="13" id="KW-0963">Cytoplasm</keyword>
<feature type="binding site" evidence="13">
    <location>
        <position position="246"/>
    </location>
    <ligand>
        <name>sn-glycerol 3-phosphate</name>
        <dbReference type="ChEBI" id="CHEBI:57597"/>
    </ligand>
</feature>
<feature type="binding site" evidence="13">
    <location>
        <position position="283"/>
    </location>
    <ligand>
        <name>NADPH</name>
        <dbReference type="ChEBI" id="CHEBI:57783"/>
    </ligand>
</feature>
<dbReference type="NCBIfam" id="NF000940">
    <property type="entry name" value="PRK00094.1-2"/>
    <property type="match status" value="1"/>
</dbReference>
<reference evidence="20 21" key="1">
    <citation type="journal article" date="2016" name="Appl. Environ. Microbiol.">
        <title>Lack of Overt Genome Reduction in the Bryostatin-Producing Bryozoan Symbiont "Candidatus Endobugula sertula".</title>
        <authorList>
            <person name="Miller I.J."/>
            <person name="Vanee N."/>
            <person name="Fong S.S."/>
            <person name="Lim-Fong G.E."/>
            <person name="Kwan J.C."/>
        </authorList>
    </citation>
    <scope>NUCLEOTIDE SEQUENCE [LARGE SCALE GENOMIC DNA]</scope>
    <source>
        <strain evidence="20">AB1-4</strain>
    </source>
</reference>
<feature type="binding site" evidence="15">
    <location>
        <begin position="257"/>
        <end position="258"/>
    </location>
    <ligand>
        <name>substrate</name>
    </ligand>
</feature>
<comment type="catalytic activity">
    <reaction evidence="13">
        <text>sn-glycerol 3-phosphate + NAD(+) = dihydroxyacetone phosphate + NADH + H(+)</text>
        <dbReference type="Rhea" id="RHEA:11092"/>
        <dbReference type="ChEBI" id="CHEBI:15378"/>
        <dbReference type="ChEBI" id="CHEBI:57540"/>
        <dbReference type="ChEBI" id="CHEBI:57597"/>
        <dbReference type="ChEBI" id="CHEBI:57642"/>
        <dbReference type="ChEBI" id="CHEBI:57945"/>
        <dbReference type="EC" id="1.1.1.94"/>
    </reaction>
</comment>
<dbReference type="GO" id="GO:0051287">
    <property type="term" value="F:NAD binding"/>
    <property type="evidence" value="ECO:0007669"/>
    <property type="project" value="InterPro"/>
</dbReference>
<keyword evidence="5 13" id="KW-0520">NAD</keyword>
<feature type="binding site" evidence="13">
    <location>
        <position position="193"/>
    </location>
    <ligand>
        <name>sn-glycerol 3-phosphate</name>
        <dbReference type="ChEBI" id="CHEBI:57597"/>
    </ligand>
</feature>
<keyword evidence="13" id="KW-0547">Nucleotide-binding</keyword>
<dbReference type="STRING" id="62101.AB835_08805"/>
<evidence type="ECO:0000256" key="17">
    <source>
        <dbReference type="RuleBase" id="RU000437"/>
    </source>
</evidence>
<feature type="binding site" evidence="16">
    <location>
        <begin position="12"/>
        <end position="17"/>
    </location>
    <ligand>
        <name>NAD(+)</name>
        <dbReference type="ChEBI" id="CHEBI:57540"/>
    </ligand>
</feature>
<evidence type="ECO:0000256" key="12">
    <source>
        <dbReference type="ARBA" id="ARBA00080511"/>
    </source>
</evidence>
<evidence type="ECO:0000256" key="9">
    <source>
        <dbReference type="ARBA" id="ARBA00052716"/>
    </source>
</evidence>
<dbReference type="GO" id="GO:0046168">
    <property type="term" value="P:glycerol-3-phosphate catabolic process"/>
    <property type="evidence" value="ECO:0007669"/>
    <property type="project" value="InterPro"/>
</dbReference>
<evidence type="ECO:0000256" key="16">
    <source>
        <dbReference type="PIRSR" id="PIRSR000114-3"/>
    </source>
</evidence>
<feature type="binding site" evidence="13">
    <location>
        <position position="256"/>
    </location>
    <ligand>
        <name>sn-glycerol 3-phosphate</name>
        <dbReference type="ChEBI" id="CHEBI:57597"/>
    </ligand>
</feature>
<dbReference type="InterPro" id="IPR006168">
    <property type="entry name" value="G3P_DH_NAD-dep"/>
</dbReference>
<keyword evidence="6 13" id="KW-0443">Lipid metabolism</keyword>
<feature type="domain" description="Glycerol-3-phosphate dehydrogenase NAD-dependent C-terminal" evidence="19">
    <location>
        <begin position="182"/>
        <end position="322"/>
    </location>
</feature>
<feature type="binding site" evidence="15">
    <location>
        <position position="110"/>
    </location>
    <ligand>
        <name>substrate</name>
    </ligand>
</feature>
<evidence type="ECO:0000259" key="19">
    <source>
        <dbReference type="Pfam" id="PF07479"/>
    </source>
</evidence>
<dbReference type="FunFam" id="1.10.1040.10:FF:000001">
    <property type="entry name" value="Glycerol-3-phosphate dehydrogenase [NAD(P)+]"/>
    <property type="match status" value="1"/>
</dbReference>
<feature type="active site" description="Proton acceptor" evidence="13 14">
    <location>
        <position position="193"/>
    </location>
</feature>
<dbReference type="GO" id="GO:0046167">
    <property type="term" value="P:glycerol-3-phosphate biosynthetic process"/>
    <property type="evidence" value="ECO:0007669"/>
    <property type="project" value="UniProtKB-UniRule"/>
</dbReference>
<feature type="binding site" evidence="13">
    <location>
        <position position="36"/>
    </location>
    <ligand>
        <name>NADPH</name>
        <dbReference type="ChEBI" id="CHEBI:57783"/>
    </ligand>
</feature>
<feature type="binding site" evidence="13">
    <location>
        <position position="15"/>
    </location>
    <ligand>
        <name>NADPH</name>
        <dbReference type="ChEBI" id="CHEBI:57783"/>
    </ligand>
</feature>
<gene>
    <name evidence="13" type="primary">gpsA</name>
    <name evidence="20" type="ORF">AB835_08805</name>
</gene>
<comment type="function">
    <text evidence="13">Catalyzes the reduction of the glycolytic intermediate dihydroxyacetone phosphate (DHAP) to sn-glycerol 3-phosphate (G3P), the key precursor for phospholipid synthesis.</text>
</comment>
<feature type="binding site" evidence="13">
    <location>
        <position position="257"/>
    </location>
    <ligand>
        <name>NADPH</name>
        <dbReference type="ChEBI" id="CHEBI:57783"/>
    </ligand>
</feature>
<dbReference type="PIRSF" id="PIRSF000114">
    <property type="entry name" value="Glycerol-3-P_dh"/>
    <property type="match status" value="1"/>
</dbReference>
<feature type="binding site" evidence="13">
    <location>
        <position position="281"/>
    </location>
    <ligand>
        <name>NADPH</name>
        <dbReference type="ChEBI" id="CHEBI:57783"/>
    </ligand>
</feature>
<dbReference type="AlphaFoldDB" id="A0A1D2QPI0"/>
<comment type="caution">
    <text evidence="13">Lacks conserved residue(s) required for the propagation of feature annotation.</text>
</comment>
<dbReference type="EMBL" id="MDLC01000028">
    <property type="protein sequence ID" value="ODS23450.1"/>
    <property type="molecule type" value="Genomic_DNA"/>
</dbReference>
<dbReference type="SUPFAM" id="SSF51735">
    <property type="entry name" value="NAD(P)-binding Rossmann-fold domains"/>
    <property type="match status" value="1"/>
</dbReference>